<keyword evidence="5" id="KW-0812">Transmembrane</keyword>
<dbReference type="Gene3D" id="1.25.40.10">
    <property type="entry name" value="Tetratricopeptide repeat domain"/>
    <property type="match status" value="3"/>
</dbReference>
<dbReference type="EMBL" id="FMYT01000027">
    <property type="protein sequence ID" value="SDD10920.1"/>
    <property type="molecule type" value="Genomic_DNA"/>
</dbReference>
<evidence type="ECO:0000256" key="2">
    <source>
        <dbReference type="ARBA" id="ARBA00022803"/>
    </source>
</evidence>
<dbReference type="SUPFAM" id="SSF48452">
    <property type="entry name" value="TPR-like"/>
    <property type="match status" value="2"/>
</dbReference>
<dbReference type="Proteomes" id="UP000324896">
    <property type="component" value="Unassembled WGS sequence"/>
</dbReference>
<evidence type="ECO:0000313" key="6">
    <source>
        <dbReference type="EMBL" id="SDD10920.1"/>
    </source>
</evidence>
<dbReference type="Pfam" id="PF13181">
    <property type="entry name" value="TPR_8"/>
    <property type="match status" value="2"/>
</dbReference>
<evidence type="ECO:0000256" key="4">
    <source>
        <dbReference type="SAM" id="MobiDB-lite"/>
    </source>
</evidence>
<organism evidence="6 7">
    <name type="scientific">Halanaerobium congolense</name>
    <dbReference type="NCBI Taxonomy" id="54121"/>
    <lineage>
        <taxon>Bacteria</taxon>
        <taxon>Bacillati</taxon>
        <taxon>Bacillota</taxon>
        <taxon>Clostridia</taxon>
        <taxon>Halanaerobiales</taxon>
        <taxon>Halanaerobiaceae</taxon>
        <taxon>Halanaerobium</taxon>
    </lineage>
</organism>
<proteinExistence type="predicted"/>
<dbReference type="AlphaFoldDB" id="A0A1G6S1Z2"/>
<protein>
    <submittedName>
        <fullName evidence="6">Tetratricopeptide repeat-containing protein</fullName>
    </submittedName>
</protein>
<keyword evidence="5" id="KW-1133">Transmembrane helix</keyword>
<evidence type="ECO:0000256" key="3">
    <source>
        <dbReference type="PROSITE-ProRule" id="PRU00339"/>
    </source>
</evidence>
<keyword evidence="1" id="KW-0677">Repeat</keyword>
<name>A0A1G6S1Z2_9FIRM</name>
<reference evidence="6 7" key="1">
    <citation type="submission" date="2016-10" db="EMBL/GenBank/DDBJ databases">
        <authorList>
            <person name="Varghese N."/>
            <person name="Submissions S."/>
        </authorList>
    </citation>
    <scope>NUCLEOTIDE SEQUENCE [LARGE SCALE GENOMIC DNA]</scope>
    <source>
        <strain evidence="6 7">WG10</strain>
    </source>
</reference>
<evidence type="ECO:0000313" key="7">
    <source>
        <dbReference type="Proteomes" id="UP000324896"/>
    </source>
</evidence>
<dbReference type="InterPro" id="IPR019734">
    <property type="entry name" value="TPR_rpt"/>
</dbReference>
<feature type="region of interest" description="Disordered" evidence="4">
    <location>
        <begin position="238"/>
        <end position="262"/>
    </location>
</feature>
<keyword evidence="5" id="KW-0472">Membrane</keyword>
<accession>A0A1G6S1Z2</accession>
<feature type="compositionally biased region" description="Polar residues" evidence="4">
    <location>
        <begin position="242"/>
        <end position="262"/>
    </location>
</feature>
<evidence type="ECO:0000256" key="1">
    <source>
        <dbReference type="ARBA" id="ARBA00022737"/>
    </source>
</evidence>
<dbReference type="PANTHER" id="PTHR45586">
    <property type="entry name" value="TPR REPEAT-CONTAINING PROTEIN PA4667"/>
    <property type="match status" value="1"/>
</dbReference>
<evidence type="ECO:0000256" key="5">
    <source>
        <dbReference type="SAM" id="Phobius"/>
    </source>
</evidence>
<dbReference type="InterPro" id="IPR051012">
    <property type="entry name" value="CellSynth/LPSAsmb/PSIAsmb"/>
</dbReference>
<dbReference type="Pfam" id="PF13174">
    <property type="entry name" value="TPR_6"/>
    <property type="match status" value="2"/>
</dbReference>
<dbReference type="InterPro" id="IPR011990">
    <property type="entry name" value="TPR-like_helical_dom_sf"/>
</dbReference>
<dbReference type="RefSeq" id="WP_133505469.1">
    <property type="nucleotide sequence ID" value="NZ_FMYT01000027.1"/>
</dbReference>
<feature type="transmembrane region" description="Helical" evidence="5">
    <location>
        <begin position="202"/>
        <end position="219"/>
    </location>
</feature>
<keyword evidence="2 3" id="KW-0802">TPR repeat</keyword>
<gene>
    <name evidence="6" type="ORF">SAMN04488597_12711</name>
</gene>
<dbReference type="PANTHER" id="PTHR45586:SF1">
    <property type="entry name" value="LIPOPOLYSACCHARIDE ASSEMBLY PROTEIN B"/>
    <property type="match status" value="1"/>
</dbReference>
<feature type="repeat" description="TPR" evidence="3">
    <location>
        <begin position="125"/>
        <end position="158"/>
    </location>
</feature>
<sequence length="438" mass="52249">MDKNNRTNFHYQKALELFKKNNITEAVKELKLCLKFNPKDVLALNLLALGYYLKCRFDKAENYWRQSLAIKRKNNQAIDYLELITKKDFLELRQEYKEILFNDTVGKSEKIEFLKTIINKHDELIEPYLILGLLYKEDQNYQEALKYLYQAYDLDSGNKNIKDYIMECENIENKYKFFSLDRFDLSRFNLEKFKFFKYKKETTLILTALLAVFLIFYINSEEQPVQLDNTVQQEEIKKQSAAAENNKNQNPDQESQQESKNEGFNSLNNLDLKLDLMKFKAIENPISLDLIRTIKENEAKKNSAETYEEYFSEDREQELFNLGLQALRNQRYQDAAAIFEQLYKFSEAEYLKRESLYLLARSSQLTQNYLAAENYYQLYIDNYPETNYYEEALYNLGLLLDEQDKLEEAKEILQQLREDAPYSSYNNSKVYDILNKEN</sequence>
<dbReference type="SMART" id="SM00028">
    <property type="entry name" value="TPR"/>
    <property type="match status" value="6"/>
</dbReference>
<dbReference type="PROSITE" id="PS50005">
    <property type="entry name" value="TPR"/>
    <property type="match status" value="1"/>
</dbReference>